<feature type="compositionally biased region" description="Low complexity" evidence="1">
    <location>
        <begin position="94"/>
        <end position="110"/>
    </location>
</feature>
<dbReference type="EMBL" id="CADCVU010000226">
    <property type="protein sequence ID" value="CAA9523145.1"/>
    <property type="molecule type" value="Genomic_DNA"/>
</dbReference>
<sequence>GRTDQRRQRHQLPGRGHRVRGAGARRLLGPLVWSVPRGRPGARGDRQRALGRAHREAQRRRQPADGGEVRRHVDPDDDPVQARPAGRDHRRSAPEAAARAAARAGPRGGL</sequence>
<feature type="compositionally biased region" description="Basic and acidic residues" evidence="1">
    <location>
        <begin position="42"/>
        <end position="56"/>
    </location>
</feature>
<feature type="compositionally biased region" description="Basic residues" evidence="1">
    <location>
        <begin position="7"/>
        <end position="20"/>
    </location>
</feature>
<feature type="compositionally biased region" description="Low complexity" evidence="1">
    <location>
        <begin position="21"/>
        <end position="32"/>
    </location>
</feature>
<feature type="non-terminal residue" evidence="2">
    <location>
        <position position="110"/>
    </location>
</feature>
<name>A0A6J4TGY6_9ACTN</name>
<gene>
    <name evidence="2" type="ORF">AVDCRST_MAG45-2632</name>
</gene>
<feature type="non-terminal residue" evidence="2">
    <location>
        <position position="1"/>
    </location>
</feature>
<protein>
    <submittedName>
        <fullName evidence="2">Thioredoxin</fullName>
    </submittedName>
</protein>
<dbReference type="AlphaFoldDB" id="A0A6J4TGY6"/>
<organism evidence="2">
    <name type="scientific">uncultured Solirubrobacterales bacterium</name>
    <dbReference type="NCBI Taxonomy" id="768556"/>
    <lineage>
        <taxon>Bacteria</taxon>
        <taxon>Bacillati</taxon>
        <taxon>Actinomycetota</taxon>
        <taxon>Thermoleophilia</taxon>
        <taxon>Solirubrobacterales</taxon>
        <taxon>environmental samples</taxon>
    </lineage>
</organism>
<reference evidence="2" key="1">
    <citation type="submission" date="2020-02" db="EMBL/GenBank/DDBJ databases">
        <authorList>
            <person name="Meier V. D."/>
        </authorList>
    </citation>
    <scope>NUCLEOTIDE SEQUENCE</scope>
    <source>
        <strain evidence="2">AVDCRST_MAG45</strain>
    </source>
</reference>
<feature type="region of interest" description="Disordered" evidence="1">
    <location>
        <begin position="1"/>
        <end position="110"/>
    </location>
</feature>
<proteinExistence type="predicted"/>
<evidence type="ECO:0000313" key="2">
    <source>
        <dbReference type="EMBL" id="CAA9523145.1"/>
    </source>
</evidence>
<accession>A0A6J4TGY6</accession>
<evidence type="ECO:0000256" key="1">
    <source>
        <dbReference type="SAM" id="MobiDB-lite"/>
    </source>
</evidence>